<dbReference type="PANTHER" id="PTHR30386:SF26">
    <property type="entry name" value="TRANSPORT PROTEIN COMB"/>
    <property type="match status" value="1"/>
</dbReference>
<evidence type="ECO:0000259" key="11">
    <source>
        <dbReference type="Pfam" id="PF25994"/>
    </source>
</evidence>
<feature type="domain" description="AprE-like long alpha-helical hairpin" evidence="11">
    <location>
        <begin position="94"/>
        <end position="274"/>
    </location>
</feature>
<keyword evidence="14" id="KW-1185">Reference proteome</keyword>
<dbReference type="EMBL" id="SNYW01000009">
    <property type="protein sequence ID" value="TDQ81496.1"/>
    <property type="molecule type" value="Genomic_DNA"/>
</dbReference>
<dbReference type="Pfam" id="PF26002">
    <property type="entry name" value="Beta-barrel_AprE"/>
    <property type="match status" value="1"/>
</dbReference>
<protein>
    <recommendedName>
        <fullName evidence="9">Membrane fusion protein (MFP) family protein</fullName>
    </recommendedName>
</protein>
<evidence type="ECO:0000256" key="10">
    <source>
        <dbReference type="SAM" id="Coils"/>
    </source>
</evidence>
<dbReference type="Proteomes" id="UP000295783">
    <property type="component" value="Unassembled WGS sequence"/>
</dbReference>
<dbReference type="Pfam" id="PF25994">
    <property type="entry name" value="HH_AprE"/>
    <property type="match status" value="1"/>
</dbReference>
<dbReference type="InterPro" id="IPR050739">
    <property type="entry name" value="MFP"/>
</dbReference>
<comment type="caution">
    <text evidence="13">The sequence shown here is derived from an EMBL/GenBank/DDBJ whole genome shotgun (WGS) entry which is preliminary data.</text>
</comment>
<evidence type="ECO:0000313" key="13">
    <source>
        <dbReference type="EMBL" id="TDQ81496.1"/>
    </source>
</evidence>
<organism evidence="13 14">
    <name type="scientific">Dongia mobilis</name>
    <dbReference type="NCBI Taxonomy" id="578943"/>
    <lineage>
        <taxon>Bacteria</taxon>
        <taxon>Pseudomonadati</taxon>
        <taxon>Pseudomonadota</taxon>
        <taxon>Alphaproteobacteria</taxon>
        <taxon>Rhodospirillales</taxon>
        <taxon>Dongiaceae</taxon>
        <taxon>Dongia</taxon>
    </lineage>
</organism>
<evidence type="ECO:0000259" key="12">
    <source>
        <dbReference type="Pfam" id="PF26002"/>
    </source>
</evidence>
<name>A0A4R6WLP9_9PROT</name>
<proteinExistence type="inferred from homology"/>
<dbReference type="OrthoDB" id="9810980at2"/>
<feature type="transmembrane region" description="Helical" evidence="9">
    <location>
        <begin position="17"/>
        <end position="37"/>
    </location>
</feature>
<keyword evidence="8 9" id="KW-0472">Membrane</keyword>
<evidence type="ECO:0000256" key="3">
    <source>
        <dbReference type="ARBA" id="ARBA00022448"/>
    </source>
</evidence>
<evidence type="ECO:0000256" key="4">
    <source>
        <dbReference type="ARBA" id="ARBA00022475"/>
    </source>
</evidence>
<dbReference type="InterPro" id="IPR006144">
    <property type="entry name" value="Secretion_HlyD_CS"/>
</dbReference>
<keyword evidence="6 9" id="KW-0812">Transmembrane</keyword>
<accession>A0A4R6WLP9</accession>
<comment type="subcellular location">
    <subcellularLocation>
        <location evidence="1 9">Cell inner membrane</location>
        <topology evidence="1 9">Single-pass membrane protein</topology>
    </subcellularLocation>
</comment>
<keyword evidence="10" id="KW-0175">Coiled coil</keyword>
<evidence type="ECO:0000256" key="8">
    <source>
        <dbReference type="ARBA" id="ARBA00023136"/>
    </source>
</evidence>
<dbReference type="PROSITE" id="PS00543">
    <property type="entry name" value="HLYD_FAMILY"/>
    <property type="match status" value="1"/>
</dbReference>
<keyword evidence="7 9" id="KW-1133">Transmembrane helix</keyword>
<dbReference type="PANTHER" id="PTHR30386">
    <property type="entry name" value="MEMBRANE FUSION SUBUNIT OF EMRAB-TOLC MULTIDRUG EFFLUX PUMP"/>
    <property type="match status" value="1"/>
</dbReference>
<dbReference type="GO" id="GO:0005886">
    <property type="term" value="C:plasma membrane"/>
    <property type="evidence" value="ECO:0007669"/>
    <property type="project" value="UniProtKB-SubCell"/>
</dbReference>
<dbReference type="NCBIfam" id="TIGR01843">
    <property type="entry name" value="type_I_hlyD"/>
    <property type="match status" value="1"/>
</dbReference>
<keyword evidence="5 9" id="KW-0997">Cell inner membrane</keyword>
<evidence type="ECO:0000256" key="6">
    <source>
        <dbReference type="ARBA" id="ARBA00022692"/>
    </source>
</evidence>
<feature type="coiled-coil region" evidence="10">
    <location>
        <begin position="147"/>
        <end position="174"/>
    </location>
</feature>
<dbReference type="AlphaFoldDB" id="A0A4R6WLP9"/>
<dbReference type="InterPro" id="IPR010129">
    <property type="entry name" value="T1SS_HlyD"/>
</dbReference>
<dbReference type="Gene3D" id="2.40.50.100">
    <property type="match status" value="1"/>
</dbReference>
<gene>
    <name evidence="13" type="ORF">A8950_2564</name>
</gene>
<evidence type="ECO:0000256" key="1">
    <source>
        <dbReference type="ARBA" id="ARBA00004377"/>
    </source>
</evidence>
<comment type="similarity">
    <text evidence="2 9">Belongs to the membrane fusion protein (MFP) (TC 8.A.1) family.</text>
</comment>
<evidence type="ECO:0000256" key="7">
    <source>
        <dbReference type="ARBA" id="ARBA00022989"/>
    </source>
</evidence>
<keyword evidence="3 9" id="KW-0813">Transport</keyword>
<dbReference type="InterPro" id="IPR058982">
    <property type="entry name" value="Beta-barrel_AprE"/>
</dbReference>
<dbReference type="Gene3D" id="2.40.30.170">
    <property type="match status" value="1"/>
</dbReference>
<evidence type="ECO:0000256" key="5">
    <source>
        <dbReference type="ARBA" id="ARBA00022519"/>
    </source>
</evidence>
<evidence type="ECO:0000313" key="14">
    <source>
        <dbReference type="Proteomes" id="UP000295783"/>
    </source>
</evidence>
<dbReference type="PRINTS" id="PR01490">
    <property type="entry name" value="RTXTOXIND"/>
</dbReference>
<dbReference type="RefSeq" id="WP_133614049.1">
    <property type="nucleotide sequence ID" value="NZ_SNYW01000009.1"/>
</dbReference>
<sequence length="430" mass="46771">MTLALDSLRRDTRSSGWSVLAMISIGLICAFVVWATVAEFDQFSIAQGEVAPADKVKVIQHLEGGSIAAIFVTDGQVVTAGSELVAVELGLGGANREELQARLDSLALLRARLLAESSDQPLTLPADVAQRRPDLAAAEQSAYSARQTELANRIESAQQRVRQQELAVSELQATFNATVTDLDLAGKNLAMSQDLLRDGLTSKMEHLAREREAKLLEGKVSALRSSLPKARAALDEARANLNDEKLKFNRAAFEELGKVEQDISSTNEMFAEADTQASRKIIRAPVDGIVKNLRFHTIGGVIGPGDPIMEIVPVNESVVIEARLRPEDSGVVEMGQPVRIKISAYDFTRFGTLSGTLTYISADSVADDEGNTFFQVLVTPDKSYLGETPGEYPIRPGMTATVDIRTGTRTVIEFLLKPVMRLRYDSLREG</sequence>
<reference evidence="13 14" key="1">
    <citation type="submission" date="2019-03" db="EMBL/GenBank/DDBJ databases">
        <title>Genomic Encyclopedia of Type Strains, Phase III (KMG-III): the genomes of soil and plant-associated and newly described type strains.</title>
        <authorList>
            <person name="Whitman W."/>
        </authorList>
    </citation>
    <scope>NUCLEOTIDE SEQUENCE [LARGE SCALE GENOMIC DNA]</scope>
    <source>
        <strain evidence="13 14">CGMCC 1.7660</strain>
    </source>
</reference>
<keyword evidence="4 9" id="KW-1003">Cell membrane</keyword>
<evidence type="ECO:0000256" key="9">
    <source>
        <dbReference type="RuleBase" id="RU365093"/>
    </source>
</evidence>
<dbReference type="InterPro" id="IPR058781">
    <property type="entry name" value="HH_AprE-like"/>
</dbReference>
<feature type="domain" description="AprE-like beta-barrel" evidence="12">
    <location>
        <begin position="319"/>
        <end position="407"/>
    </location>
</feature>
<dbReference type="GO" id="GO:0009306">
    <property type="term" value="P:protein secretion"/>
    <property type="evidence" value="ECO:0007669"/>
    <property type="project" value="InterPro"/>
</dbReference>
<evidence type="ECO:0000256" key="2">
    <source>
        <dbReference type="ARBA" id="ARBA00009477"/>
    </source>
</evidence>